<accession>A0A0K0DJE0</accession>
<dbReference type="AlphaFoldDB" id="A0A0K0DJE0"/>
<sequence length="130" mass="14383">LRMFDTGDCAAVNNYGFDNGEPCFLFELKMQSNWTPKFDGNATMLPLECGVYDQITLRKSVRVTYLSASGISSEYGGFPLNKIPSRSILDSESRQVSDENGETLYDQPALVSFTISFAVVCLSIPVFTLL</sequence>
<proteinExistence type="predicted"/>
<keyword evidence="1" id="KW-1185">Reference proteome</keyword>
<evidence type="ECO:0000313" key="2">
    <source>
        <dbReference type="WBParaSite" id="ACAC_0001151301-mRNA-1"/>
    </source>
</evidence>
<dbReference type="STRING" id="6313.A0A0K0DJE0"/>
<dbReference type="WBParaSite" id="ACAC_0001151301-mRNA-1">
    <property type="protein sequence ID" value="ACAC_0001151301-mRNA-1"/>
    <property type="gene ID" value="ACAC_0001151301"/>
</dbReference>
<reference evidence="1" key="1">
    <citation type="submission" date="2012-09" db="EMBL/GenBank/DDBJ databases">
        <authorList>
            <person name="Martin A.A."/>
        </authorList>
    </citation>
    <scope>NUCLEOTIDE SEQUENCE</scope>
</reference>
<dbReference type="Proteomes" id="UP000035642">
    <property type="component" value="Unassembled WGS sequence"/>
</dbReference>
<protein>
    <submittedName>
        <fullName evidence="2">DUF5727 domain-containing protein</fullName>
    </submittedName>
</protein>
<reference evidence="2" key="2">
    <citation type="submission" date="2017-02" db="UniProtKB">
        <authorList>
            <consortium name="WormBaseParasite"/>
        </authorList>
    </citation>
    <scope>IDENTIFICATION</scope>
</reference>
<evidence type="ECO:0000313" key="1">
    <source>
        <dbReference type="Proteomes" id="UP000035642"/>
    </source>
</evidence>
<organism evidence="1 2">
    <name type="scientific">Angiostrongylus cantonensis</name>
    <name type="common">Rat lungworm</name>
    <dbReference type="NCBI Taxonomy" id="6313"/>
    <lineage>
        <taxon>Eukaryota</taxon>
        <taxon>Metazoa</taxon>
        <taxon>Ecdysozoa</taxon>
        <taxon>Nematoda</taxon>
        <taxon>Chromadorea</taxon>
        <taxon>Rhabditida</taxon>
        <taxon>Rhabditina</taxon>
        <taxon>Rhabditomorpha</taxon>
        <taxon>Strongyloidea</taxon>
        <taxon>Metastrongylidae</taxon>
        <taxon>Angiostrongylus</taxon>
    </lineage>
</organism>
<dbReference type="Gene3D" id="2.60.40.1660">
    <property type="entry name" value="Na, k-atpase alpha subunit"/>
    <property type="match status" value="1"/>
</dbReference>
<name>A0A0K0DJE0_ANGCA</name>
<dbReference type="InterPro" id="IPR038702">
    <property type="entry name" value="Na/K_ATPase_sub_beta_sf"/>
</dbReference>